<proteinExistence type="predicted"/>
<evidence type="ECO:0000259" key="4">
    <source>
        <dbReference type="Pfam" id="PF05225"/>
    </source>
</evidence>
<dbReference type="OrthoDB" id="5396311at2759"/>
<sequence>MTPPNVCRENDIKNAVIAVQEGDTIAHAARDWSLPRSTLRRRLEGAVPMQAAIENLQRLSPRQEQELAEWILAEEIAGRPPTKREVTAFAQHIASLGSIDRPISKH</sequence>
<dbReference type="Pfam" id="PF03221">
    <property type="entry name" value="HTH_Tnp_Tc5"/>
    <property type="match status" value="1"/>
</dbReference>
<dbReference type="SUPFAM" id="SSF46689">
    <property type="entry name" value="Homeodomain-like"/>
    <property type="match status" value="1"/>
</dbReference>
<feature type="domain" description="HTH psq-type" evidence="4">
    <location>
        <begin position="9"/>
        <end position="48"/>
    </location>
</feature>
<evidence type="ECO:0000313" key="5">
    <source>
        <dbReference type="EMBL" id="KJZ70491.1"/>
    </source>
</evidence>
<feature type="domain" description="HTH CENPB-type" evidence="3">
    <location>
        <begin position="61"/>
        <end position="96"/>
    </location>
</feature>
<dbReference type="InterPro" id="IPR009057">
    <property type="entry name" value="Homeodomain-like_sf"/>
</dbReference>
<protein>
    <recommendedName>
        <fullName evidence="7">HTH psq-type domain-containing protein</fullName>
    </recommendedName>
</protein>
<dbReference type="AlphaFoldDB" id="A0A0F7ZG93"/>
<dbReference type="GO" id="GO:0003677">
    <property type="term" value="F:DNA binding"/>
    <property type="evidence" value="ECO:0007669"/>
    <property type="project" value="UniProtKB-KW"/>
</dbReference>
<evidence type="ECO:0000256" key="2">
    <source>
        <dbReference type="ARBA" id="ARBA00023242"/>
    </source>
</evidence>
<reference evidence="5 6" key="1">
    <citation type="journal article" date="2014" name="Genome Biol. Evol.">
        <title>Comparative genomics and transcriptomics analyses reveal divergent lifestyle features of nematode endoparasitic fungus Hirsutella minnesotensis.</title>
        <authorList>
            <person name="Lai Y."/>
            <person name="Liu K."/>
            <person name="Zhang X."/>
            <person name="Zhang X."/>
            <person name="Li K."/>
            <person name="Wang N."/>
            <person name="Shu C."/>
            <person name="Wu Y."/>
            <person name="Wang C."/>
            <person name="Bushley K.E."/>
            <person name="Xiang M."/>
            <person name="Liu X."/>
        </authorList>
    </citation>
    <scope>NUCLEOTIDE SEQUENCE [LARGE SCALE GENOMIC DNA]</scope>
    <source>
        <strain evidence="5 6">3608</strain>
    </source>
</reference>
<dbReference type="InterPro" id="IPR006600">
    <property type="entry name" value="HTH_CenpB_DNA-bd_dom"/>
</dbReference>
<organism evidence="5 6">
    <name type="scientific">Hirsutella minnesotensis 3608</name>
    <dbReference type="NCBI Taxonomy" id="1043627"/>
    <lineage>
        <taxon>Eukaryota</taxon>
        <taxon>Fungi</taxon>
        <taxon>Dikarya</taxon>
        <taxon>Ascomycota</taxon>
        <taxon>Pezizomycotina</taxon>
        <taxon>Sordariomycetes</taxon>
        <taxon>Hypocreomycetidae</taxon>
        <taxon>Hypocreales</taxon>
        <taxon>Ophiocordycipitaceae</taxon>
        <taxon>Hirsutella</taxon>
    </lineage>
</organism>
<evidence type="ECO:0008006" key="7">
    <source>
        <dbReference type="Google" id="ProtNLM"/>
    </source>
</evidence>
<keyword evidence="2" id="KW-0539">Nucleus</keyword>
<gene>
    <name evidence="5" type="ORF">HIM_10120</name>
</gene>
<dbReference type="EMBL" id="KQ030622">
    <property type="protein sequence ID" value="KJZ70491.1"/>
    <property type="molecule type" value="Genomic_DNA"/>
</dbReference>
<evidence type="ECO:0000313" key="6">
    <source>
        <dbReference type="Proteomes" id="UP000054481"/>
    </source>
</evidence>
<dbReference type="Proteomes" id="UP000054481">
    <property type="component" value="Unassembled WGS sequence"/>
</dbReference>
<evidence type="ECO:0000256" key="1">
    <source>
        <dbReference type="ARBA" id="ARBA00023125"/>
    </source>
</evidence>
<evidence type="ECO:0000259" key="3">
    <source>
        <dbReference type="Pfam" id="PF03221"/>
    </source>
</evidence>
<keyword evidence="1" id="KW-0238">DNA-binding</keyword>
<accession>A0A0F7ZG93</accession>
<name>A0A0F7ZG93_9HYPO</name>
<dbReference type="Pfam" id="PF05225">
    <property type="entry name" value="HTH_psq"/>
    <property type="match status" value="1"/>
</dbReference>
<dbReference type="InterPro" id="IPR007889">
    <property type="entry name" value="HTH_Psq"/>
</dbReference>
<keyword evidence="6" id="KW-1185">Reference proteome</keyword>